<sequence>MRSLTIQIPRPCHERWDAMQPSERGRFCASCQKPVVDYATFSDQELVRLLSKSSETGCGRFRDEQLNRLVVAPQSNATSVWHRWLGFLTMGFLSWQSVQAQNKELPPRINQERVVIPTPATLLPTIRETIPEWVFRGKVSRVDSNGAVWPIKNAMVSVLRVGSNTGQATPSDSNGEFTLMYQAADPNPDVEIRVFATGYRSRRFILHLTPSNHLMKLDDVIFILSDKVKPTVISGGMTHLTENLSTGSN</sequence>
<comment type="caution">
    <text evidence="1">The sequence shown here is derived from an EMBL/GenBank/DDBJ whole genome shotgun (WGS) entry which is preliminary data.</text>
</comment>
<dbReference type="RefSeq" id="WP_163944660.1">
    <property type="nucleotide sequence ID" value="NZ_JAAFZH010000002.1"/>
</dbReference>
<accession>A0A6L9LCH0</accession>
<evidence type="ECO:0000313" key="2">
    <source>
        <dbReference type="Proteomes" id="UP000474175"/>
    </source>
</evidence>
<protein>
    <submittedName>
        <fullName evidence="1">Carboxypeptidase regulatory-like domain-containing protein</fullName>
    </submittedName>
</protein>
<keyword evidence="1" id="KW-0645">Protease</keyword>
<evidence type="ECO:0000313" key="1">
    <source>
        <dbReference type="EMBL" id="NDU94529.1"/>
    </source>
</evidence>
<keyword evidence="2" id="KW-1185">Reference proteome</keyword>
<dbReference type="GO" id="GO:0004180">
    <property type="term" value="F:carboxypeptidase activity"/>
    <property type="evidence" value="ECO:0007669"/>
    <property type="project" value="UniProtKB-KW"/>
</dbReference>
<name>A0A6L9LCH0_9BACT</name>
<keyword evidence="1" id="KW-0121">Carboxypeptidase</keyword>
<dbReference type="EMBL" id="JAAFZH010000002">
    <property type="protein sequence ID" value="NDU94529.1"/>
    <property type="molecule type" value="Genomic_DNA"/>
</dbReference>
<proteinExistence type="predicted"/>
<dbReference type="Proteomes" id="UP000474175">
    <property type="component" value="Unassembled WGS sequence"/>
</dbReference>
<gene>
    <name evidence="1" type="ORF">GK108_06555</name>
</gene>
<dbReference type="AlphaFoldDB" id="A0A6L9LCH0"/>
<keyword evidence="1" id="KW-0378">Hydrolase</keyword>
<organism evidence="1 2">
    <name type="scientific">Spirosoma terrae</name>
    <dbReference type="NCBI Taxonomy" id="1968276"/>
    <lineage>
        <taxon>Bacteria</taxon>
        <taxon>Pseudomonadati</taxon>
        <taxon>Bacteroidota</taxon>
        <taxon>Cytophagia</taxon>
        <taxon>Cytophagales</taxon>
        <taxon>Cytophagaceae</taxon>
        <taxon>Spirosoma</taxon>
    </lineage>
</organism>
<reference evidence="1 2" key="1">
    <citation type="submission" date="2020-02" db="EMBL/GenBank/DDBJ databases">
        <title>Draft genome sequence of two Spirosoma agri KCTC 52727 and Spirosoma terrae KCTC 52035.</title>
        <authorList>
            <person name="Rojas J."/>
            <person name="Ambika Manirajan B."/>
            <person name="Suarez C."/>
            <person name="Ratering S."/>
            <person name="Schnell S."/>
        </authorList>
    </citation>
    <scope>NUCLEOTIDE SEQUENCE [LARGE SCALE GENOMIC DNA]</scope>
    <source>
        <strain evidence="1 2">KCTC 52035</strain>
    </source>
</reference>